<name>A0A4U8USL1_STECR</name>
<evidence type="ECO:0000256" key="5">
    <source>
        <dbReference type="ARBA" id="ARBA00022729"/>
    </source>
</evidence>
<feature type="transmembrane region" description="Helical" evidence="8">
    <location>
        <begin position="428"/>
        <end position="453"/>
    </location>
</feature>
<gene>
    <name evidence="11" type="ORF">L596_002235</name>
</gene>
<evidence type="ECO:0000313" key="12">
    <source>
        <dbReference type="Proteomes" id="UP000298663"/>
    </source>
</evidence>
<dbReference type="PROSITE" id="PS51034">
    <property type="entry name" value="ZP_2"/>
    <property type="match status" value="1"/>
</dbReference>
<feature type="chain" id="PRO_5020879960" description="ZP domain-containing protein" evidence="9">
    <location>
        <begin position="21"/>
        <end position="464"/>
    </location>
</feature>
<evidence type="ECO:0000256" key="8">
    <source>
        <dbReference type="SAM" id="Phobius"/>
    </source>
</evidence>
<organism evidence="11 12">
    <name type="scientific">Steinernema carpocapsae</name>
    <name type="common">Entomopathogenic nematode</name>
    <dbReference type="NCBI Taxonomy" id="34508"/>
    <lineage>
        <taxon>Eukaryota</taxon>
        <taxon>Metazoa</taxon>
        <taxon>Ecdysozoa</taxon>
        <taxon>Nematoda</taxon>
        <taxon>Chromadorea</taxon>
        <taxon>Rhabditida</taxon>
        <taxon>Tylenchina</taxon>
        <taxon>Panagrolaimomorpha</taxon>
        <taxon>Strongyloidoidea</taxon>
        <taxon>Steinernematidae</taxon>
        <taxon>Steinernema</taxon>
    </lineage>
</organism>
<reference evidence="11 12" key="1">
    <citation type="journal article" date="2015" name="Genome Biol.">
        <title>Comparative genomics of Steinernema reveals deeply conserved gene regulatory networks.</title>
        <authorList>
            <person name="Dillman A.R."/>
            <person name="Macchietto M."/>
            <person name="Porter C.F."/>
            <person name="Rogers A."/>
            <person name="Williams B."/>
            <person name="Antoshechkin I."/>
            <person name="Lee M.M."/>
            <person name="Goodwin Z."/>
            <person name="Lu X."/>
            <person name="Lewis E.E."/>
            <person name="Goodrich-Blair H."/>
            <person name="Stock S.P."/>
            <person name="Adams B.J."/>
            <person name="Sternberg P.W."/>
            <person name="Mortazavi A."/>
        </authorList>
    </citation>
    <scope>NUCLEOTIDE SEQUENCE [LARGE SCALE GENOMIC DNA]</scope>
    <source>
        <strain evidence="11 12">ALL</strain>
    </source>
</reference>
<evidence type="ECO:0000256" key="7">
    <source>
        <dbReference type="ARBA" id="ARBA00023136"/>
    </source>
</evidence>
<keyword evidence="5 9" id="KW-0732">Signal</keyword>
<evidence type="ECO:0000256" key="3">
    <source>
        <dbReference type="ARBA" id="ARBA00022475"/>
    </source>
</evidence>
<dbReference type="InterPro" id="IPR057475">
    <property type="entry name" value="CUT_C"/>
</dbReference>
<evidence type="ECO:0000256" key="6">
    <source>
        <dbReference type="ARBA" id="ARBA00022989"/>
    </source>
</evidence>
<dbReference type="PANTHER" id="PTHR22907">
    <property type="entry name" value="GH04558P"/>
    <property type="match status" value="1"/>
</dbReference>
<sequence length="464" mass="51709">MMFLRTPLLLLLACVCTALTEPSAFENTVEGEPTIECSHNFVRLHVNTSKQKPSYIFAKNHFGKDGCSFAQTGNATFSLEGCNMLRKREVEPKGLLYTMTVIIQLHPLFVTKVDRAYNVRCFYREGDAGVTNNIQVKDLPEENLDFTQKMPTCLYTLHKDSPNGPIAKFSTVGDVIYHVWECQSDSYAMLVHDCVIMDGAEGRHKVIDSNGCSTDPWLLPELSYSNDRTRTFTASNAFNFPDRNTVFFSCGIKLCSKLDETCTTITPPKCGIENSKDSTLQEELNTDQLIQSTKKAAADVTTAPTSTVATTTTTEDFPKPTEFLFDEEGSGHEETAATFGSTTSAFPTTAKPVVVLGETTVKGKRPQRHTAPRYTQRTERRPLDIEITSSELTMLDRDFENVENPSTKEALAAEQIARERRVCIPNSLVWLVVALVVVSVSSIGVFAIVFYYARRCARKSSYSY</sequence>
<keyword evidence="7 8" id="KW-0472">Membrane</keyword>
<dbReference type="InterPro" id="IPR056953">
    <property type="entry name" value="CUT_N"/>
</dbReference>
<comment type="subcellular location">
    <subcellularLocation>
        <location evidence="1">Cell membrane</location>
        <topology evidence="1">Single-pass type I membrane protein</topology>
    </subcellularLocation>
</comment>
<evidence type="ECO:0000256" key="2">
    <source>
        <dbReference type="ARBA" id="ARBA00022460"/>
    </source>
</evidence>
<evidence type="ECO:0000256" key="9">
    <source>
        <dbReference type="SAM" id="SignalP"/>
    </source>
</evidence>
<comment type="caution">
    <text evidence="11">The sequence shown here is derived from an EMBL/GenBank/DDBJ whole genome shotgun (WGS) entry which is preliminary data.</text>
</comment>
<dbReference type="InterPro" id="IPR051962">
    <property type="entry name" value="Cuticlin"/>
</dbReference>
<keyword evidence="6 8" id="KW-1133">Transmembrane helix</keyword>
<dbReference type="Gene3D" id="2.60.40.4100">
    <property type="entry name" value="Zona pellucida, ZP-C domain"/>
    <property type="match status" value="1"/>
</dbReference>
<accession>A0A4U8USL1</accession>
<evidence type="ECO:0000256" key="4">
    <source>
        <dbReference type="ARBA" id="ARBA00022692"/>
    </source>
</evidence>
<dbReference type="STRING" id="34508.A0A4U8USL1"/>
<dbReference type="OrthoDB" id="6139674at2759"/>
<feature type="domain" description="ZP" evidence="10">
    <location>
        <begin position="36"/>
        <end position="269"/>
    </location>
</feature>
<evidence type="ECO:0000313" key="11">
    <source>
        <dbReference type="EMBL" id="TMS34698.1"/>
    </source>
</evidence>
<keyword evidence="2" id="KW-0193">Cuticle</keyword>
<dbReference type="Proteomes" id="UP000298663">
    <property type="component" value="Unassembled WGS sequence"/>
</dbReference>
<dbReference type="InterPro" id="IPR042235">
    <property type="entry name" value="ZP-C_dom"/>
</dbReference>
<keyword evidence="3" id="KW-1003">Cell membrane</keyword>
<dbReference type="Pfam" id="PF25057">
    <property type="entry name" value="CUT_N"/>
    <property type="match status" value="1"/>
</dbReference>
<evidence type="ECO:0000256" key="1">
    <source>
        <dbReference type="ARBA" id="ARBA00004251"/>
    </source>
</evidence>
<proteinExistence type="predicted"/>
<dbReference type="AlphaFoldDB" id="A0A4U8USL1"/>
<dbReference type="InterPro" id="IPR001507">
    <property type="entry name" value="ZP_dom"/>
</dbReference>
<dbReference type="PANTHER" id="PTHR22907:SF23">
    <property type="entry name" value="ZP DOMAIN-CONTAINING PROTEIN"/>
    <property type="match status" value="1"/>
</dbReference>
<keyword evidence="4 8" id="KW-0812">Transmembrane</keyword>
<evidence type="ECO:0000259" key="10">
    <source>
        <dbReference type="PROSITE" id="PS51034"/>
    </source>
</evidence>
<dbReference type="SMART" id="SM00241">
    <property type="entry name" value="ZP"/>
    <property type="match status" value="1"/>
</dbReference>
<dbReference type="Pfam" id="PF25301">
    <property type="entry name" value="CUT_C"/>
    <property type="match status" value="1"/>
</dbReference>
<reference evidence="11 12" key="2">
    <citation type="journal article" date="2019" name="G3 (Bethesda)">
        <title>Hybrid Assembly of the Genome of the Entomopathogenic Nematode Steinernema carpocapsae Identifies the X-Chromosome.</title>
        <authorList>
            <person name="Serra L."/>
            <person name="Macchietto M."/>
            <person name="Macias-Munoz A."/>
            <person name="McGill C.J."/>
            <person name="Rodriguez I.M."/>
            <person name="Rodriguez B."/>
            <person name="Murad R."/>
            <person name="Mortazavi A."/>
        </authorList>
    </citation>
    <scope>NUCLEOTIDE SEQUENCE [LARGE SCALE GENOMIC DNA]</scope>
    <source>
        <strain evidence="11 12">ALL</strain>
    </source>
</reference>
<protein>
    <recommendedName>
        <fullName evidence="10">ZP domain-containing protein</fullName>
    </recommendedName>
</protein>
<keyword evidence="12" id="KW-1185">Reference proteome</keyword>
<feature type="signal peptide" evidence="9">
    <location>
        <begin position="1"/>
        <end position="20"/>
    </location>
</feature>
<dbReference type="EMBL" id="AZBU02000001">
    <property type="protein sequence ID" value="TMS34698.1"/>
    <property type="molecule type" value="Genomic_DNA"/>
</dbReference>
<dbReference type="GO" id="GO:0005886">
    <property type="term" value="C:plasma membrane"/>
    <property type="evidence" value="ECO:0007669"/>
    <property type="project" value="UniProtKB-SubCell"/>
</dbReference>
<dbReference type="GO" id="GO:0042302">
    <property type="term" value="F:structural constituent of cuticle"/>
    <property type="evidence" value="ECO:0007669"/>
    <property type="project" value="UniProtKB-KW"/>
</dbReference>